<keyword evidence="6" id="KW-1133">Transmembrane helix</keyword>
<keyword evidence="6" id="KW-0812">Transmembrane</keyword>
<evidence type="ECO:0000256" key="5">
    <source>
        <dbReference type="PROSITE-ProRule" id="PRU10141"/>
    </source>
</evidence>
<evidence type="ECO:0000313" key="9">
    <source>
        <dbReference type="Proteomes" id="UP000064967"/>
    </source>
</evidence>
<dbReference type="Gene3D" id="1.10.510.10">
    <property type="entry name" value="Transferase(Phosphotransferase) domain 1"/>
    <property type="match status" value="1"/>
</dbReference>
<dbReference type="CDD" id="cd14014">
    <property type="entry name" value="STKc_PknB_like"/>
    <property type="match status" value="1"/>
</dbReference>
<dbReference type="InterPro" id="IPR011009">
    <property type="entry name" value="Kinase-like_dom_sf"/>
</dbReference>
<sequence length="417" mass="44872">MMSHTTRRSREDERRFGVVVGGKWRIDGFLGKGSTSSIYSATHERGARAAIKMLHASRARDEHAVRELLDEARLARAVDHPGIVRVIDDGVTEDRCRFLVLELVDGPTLEERREARGGRLPLHEAIAVGDALMSALAALHDAGIVHRDLKPDNVLLGRDGAIKLIDFGLAREMGASAERAEALLVGTPSFMPPEQALGFSERMDARSDVWALGALLFYVLTGQTVHEGKHSRAIVLATASTPARSLATVAPDLPPAIVEVVDRALRFRRAERWADMRAMQHAWRAAYPDWLPTIPPDTRLSEASLVVGTPMSLVIPGPPKMPEVETAVSADPAPRSTIPSRHRSERTKARLFFAGLVAATAGAVTWAAENGSLFPSATNASVTSLAPPPPVTATFAAWPAELGAHDAGLGQRDGSPL</sequence>
<evidence type="ECO:0000256" key="3">
    <source>
        <dbReference type="ARBA" id="ARBA00022777"/>
    </source>
</evidence>
<dbReference type="InterPro" id="IPR000719">
    <property type="entry name" value="Prot_kinase_dom"/>
</dbReference>
<keyword evidence="4 5" id="KW-0067">ATP-binding</keyword>
<dbReference type="SMART" id="SM00220">
    <property type="entry name" value="S_TKc"/>
    <property type="match status" value="1"/>
</dbReference>
<dbReference type="PROSITE" id="PS50011">
    <property type="entry name" value="PROTEIN_KINASE_DOM"/>
    <property type="match status" value="1"/>
</dbReference>
<keyword evidence="6" id="KW-0472">Membrane</keyword>
<dbReference type="AlphaFoldDB" id="A0A0K1QDN0"/>
<feature type="transmembrane region" description="Helical" evidence="6">
    <location>
        <begin position="351"/>
        <end position="368"/>
    </location>
</feature>
<name>A0A0K1QDN0_9BACT</name>
<gene>
    <name evidence="8" type="ORF">AKJ09_10532</name>
</gene>
<evidence type="ECO:0000256" key="2">
    <source>
        <dbReference type="ARBA" id="ARBA00022741"/>
    </source>
</evidence>
<keyword evidence="2 5" id="KW-0547">Nucleotide-binding</keyword>
<dbReference type="Pfam" id="PF00069">
    <property type="entry name" value="Pkinase"/>
    <property type="match status" value="1"/>
</dbReference>
<dbReference type="PROSITE" id="PS00108">
    <property type="entry name" value="PROTEIN_KINASE_ST"/>
    <property type="match status" value="1"/>
</dbReference>
<dbReference type="Gene3D" id="3.30.200.20">
    <property type="entry name" value="Phosphorylase Kinase, domain 1"/>
    <property type="match status" value="1"/>
</dbReference>
<keyword evidence="9" id="KW-1185">Reference proteome</keyword>
<dbReference type="KEGG" id="llu:AKJ09_10532"/>
<dbReference type="SUPFAM" id="SSF56112">
    <property type="entry name" value="Protein kinase-like (PK-like)"/>
    <property type="match status" value="1"/>
</dbReference>
<evidence type="ECO:0000313" key="8">
    <source>
        <dbReference type="EMBL" id="AKV03869.1"/>
    </source>
</evidence>
<dbReference type="GO" id="GO:0005524">
    <property type="term" value="F:ATP binding"/>
    <property type="evidence" value="ECO:0007669"/>
    <property type="project" value="UniProtKB-UniRule"/>
</dbReference>
<dbReference type="GO" id="GO:0004674">
    <property type="term" value="F:protein serine/threonine kinase activity"/>
    <property type="evidence" value="ECO:0007669"/>
    <property type="project" value="UniProtKB-KW"/>
</dbReference>
<dbReference type="InterPro" id="IPR017441">
    <property type="entry name" value="Protein_kinase_ATP_BS"/>
</dbReference>
<dbReference type="PANTHER" id="PTHR43289">
    <property type="entry name" value="MITOGEN-ACTIVATED PROTEIN KINASE KINASE KINASE 20-RELATED"/>
    <property type="match status" value="1"/>
</dbReference>
<dbReference type="STRING" id="1391654.AKJ09_10532"/>
<dbReference type="PANTHER" id="PTHR43289:SF34">
    <property type="entry name" value="SERINE_THREONINE-PROTEIN KINASE YBDM-RELATED"/>
    <property type="match status" value="1"/>
</dbReference>
<protein>
    <submittedName>
        <fullName evidence="8">Serine/threonine protein kinase</fullName>
    </submittedName>
</protein>
<keyword evidence="1" id="KW-0808">Transferase</keyword>
<feature type="binding site" evidence="5">
    <location>
        <position position="52"/>
    </location>
    <ligand>
        <name>ATP</name>
        <dbReference type="ChEBI" id="CHEBI:30616"/>
    </ligand>
</feature>
<evidence type="ECO:0000256" key="1">
    <source>
        <dbReference type="ARBA" id="ARBA00022679"/>
    </source>
</evidence>
<dbReference type="PROSITE" id="PS00107">
    <property type="entry name" value="PROTEIN_KINASE_ATP"/>
    <property type="match status" value="1"/>
</dbReference>
<reference evidence="8 9" key="1">
    <citation type="submission" date="2015-08" db="EMBL/GenBank/DDBJ databases">
        <authorList>
            <person name="Babu N.S."/>
            <person name="Beckwith C.J."/>
            <person name="Beseler K.G."/>
            <person name="Brison A."/>
            <person name="Carone J.V."/>
            <person name="Caskin T.P."/>
            <person name="Diamond M."/>
            <person name="Durham M.E."/>
            <person name="Foxe J.M."/>
            <person name="Go M."/>
            <person name="Henderson B.A."/>
            <person name="Jones I.B."/>
            <person name="McGettigan J.A."/>
            <person name="Micheletti S.J."/>
            <person name="Nasrallah M.E."/>
            <person name="Ortiz D."/>
            <person name="Piller C.R."/>
            <person name="Privatt S.R."/>
            <person name="Schneider S.L."/>
            <person name="Sharp S."/>
            <person name="Smith T.C."/>
            <person name="Stanton J.D."/>
            <person name="Ullery H.E."/>
            <person name="Wilson R.J."/>
            <person name="Serrano M.G."/>
            <person name="Buck G."/>
            <person name="Lee V."/>
            <person name="Wang Y."/>
            <person name="Carvalho R."/>
            <person name="Voegtly L."/>
            <person name="Shi R."/>
            <person name="Duckworth R."/>
            <person name="Johnson A."/>
            <person name="Loviza R."/>
            <person name="Walstead R."/>
            <person name="Shah Z."/>
            <person name="Kiflezghi M."/>
            <person name="Wade K."/>
            <person name="Ball S.L."/>
            <person name="Bradley K.W."/>
            <person name="Asai D.J."/>
            <person name="Bowman C.A."/>
            <person name="Russell D.A."/>
            <person name="Pope W.H."/>
            <person name="Jacobs-Sera D."/>
            <person name="Hendrix R.W."/>
            <person name="Hatfull G.F."/>
        </authorList>
    </citation>
    <scope>NUCLEOTIDE SEQUENCE [LARGE SCALE GENOMIC DNA]</scope>
    <source>
        <strain evidence="8 9">DSM 27648</strain>
    </source>
</reference>
<feature type="domain" description="Protein kinase" evidence="7">
    <location>
        <begin position="24"/>
        <end position="284"/>
    </location>
</feature>
<evidence type="ECO:0000259" key="7">
    <source>
        <dbReference type="PROSITE" id="PS50011"/>
    </source>
</evidence>
<dbReference type="Proteomes" id="UP000064967">
    <property type="component" value="Chromosome"/>
</dbReference>
<keyword evidence="8" id="KW-0723">Serine/threonine-protein kinase</keyword>
<dbReference type="EMBL" id="CP012333">
    <property type="protein sequence ID" value="AKV03869.1"/>
    <property type="molecule type" value="Genomic_DNA"/>
</dbReference>
<accession>A0A0K1QDN0</accession>
<evidence type="ECO:0000256" key="6">
    <source>
        <dbReference type="SAM" id="Phobius"/>
    </source>
</evidence>
<organism evidence="8 9">
    <name type="scientific">Labilithrix luteola</name>
    <dbReference type="NCBI Taxonomy" id="1391654"/>
    <lineage>
        <taxon>Bacteria</taxon>
        <taxon>Pseudomonadati</taxon>
        <taxon>Myxococcota</taxon>
        <taxon>Polyangia</taxon>
        <taxon>Polyangiales</taxon>
        <taxon>Labilitrichaceae</taxon>
        <taxon>Labilithrix</taxon>
    </lineage>
</organism>
<keyword evidence="3 8" id="KW-0418">Kinase</keyword>
<evidence type="ECO:0000256" key="4">
    <source>
        <dbReference type="ARBA" id="ARBA00022840"/>
    </source>
</evidence>
<dbReference type="InterPro" id="IPR008271">
    <property type="entry name" value="Ser/Thr_kinase_AS"/>
</dbReference>
<proteinExistence type="predicted"/>